<comment type="caution">
    <text evidence="1">The sequence shown here is derived from an EMBL/GenBank/DDBJ whole genome shotgun (WGS) entry which is preliminary data.</text>
</comment>
<dbReference type="Proteomes" id="UP001169760">
    <property type="component" value="Unassembled WGS sequence"/>
</dbReference>
<sequence length="335" mass="37991">MGWKGTVRSVGAAMRAAERDAIRRQRDLDKQTKLYDKMLELEQAAHEVNVYENYIEVIQSIHKEVSVPIDWTSIARSKKPQEPQVRYSNEKEARLKLEKYSPNFIDRLFKKSAKKIALLSLEVEAAVKRDEEDYKNRVSTWMHSLEEWRSNVSLAEALLGGEVKAKLDALEKIRPFSEISNLGSSLSVCECTDGMLEATLNVHGKEIVPDKAKSLLKSGKISVKSMPKGQFNEIYQDYVCSCVLRIANEIFSVILDDLVIVTAVDELLNPKTGHLEEVPILSAMISRRTMSGLKLDAIDPSDSMDNFIHNMSFQKTKGFNRVERVRGDSLILRDD</sequence>
<dbReference type="EMBL" id="JAUOPB010000011">
    <property type="protein sequence ID" value="MDO6423746.1"/>
    <property type="molecule type" value="Genomic_DNA"/>
</dbReference>
<proteinExistence type="predicted"/>
<evidence type="ECO:0000313" key="2">
    <source>
        <dbReference type="Proteomes" id="UP001169760"/>
    </source>
</evidence>
<name>A0AAW7XAY4_9GAMM</name>
<organism evidence="1 2">
    <name type="scientific">Saccharophagus degradans</name>
    <dbReference type="NCBI Taxonomy" id="86304"/>
    <lineage>
        <taxon>Bacteria</taxon>
        <taxon>Pseudomonadati</taxon>
        <taxon>Pseudomonadota</taxon>
        <taxon>Gammaproteobacteria</taxon>
        <taxon>Cellvibrionales</taxon>
        <taxon>Cellvibrionaceae</taxon>
        <taxon>Saccharophagus</taxon>
    </lineage>
</organism>
<accession>A0AAW7XAY4</accession>
<protein>
    <submittedName>
        <fullName evidence="1">Uncharacterized protein</fullName>
    </submittedName>
</protein>
<gene>
    <name evidence="1" type="ORF">Q4521_14785</name>
</gene>
<dbReference type="RefSeq" id="WP_303493322.1">
    <property type="nucleotide sequence ID" value="NZ_JAUOPB010000011.1"/>
</dbReference>
<reference evidence="1" key="1">
    <citation type="submission" date="2023-07" db="EMBL/GenBank/DDBJ databases">
        <title>Genome content predicts the carbon catabolic preferences of heterotrophic bacteria.</title>
        <authorList>
            <person name="Gralka M."/>
        </authorList>
    </citation>
    <scope>NUCLEOTIDE SEQUENCE</scope>
    <source>
        <strain evidence="1">I3M17_2</strain>
    </source>
</reference>
<dbReference type="AlphaFoldDB" id="A0AAW7XAY4"/>
<evidence type="ECO:0000313" key="1">
    <source>
        <dbReference type="EMBL" id="MDO6423746.1"/>
    </source>
</evidence>